<dbReference type="RefSeq" id="WP_182953308.1">
    <property type="nucleotide sequence ID" value="NZ_WNXC01000001.1"/>
</dbReference>
<evidence type="ECO:0000313" key="2">
    <source>
        <dbReference type="Proteomes" id="UP000636110"/>
    </source>
</evidence>
<organism evidence="1 2">
    <name type="scientific">Pedobacter gandavensis</name>
    <dbReference type="NCBI Taxonomy" id="2679963"/>
    <lineage>
        <taxon>Bacteria</taxon>
        <taxon>Pseudomonadati</taxon>
        <taxon>Bacteroidota</taxon>
        <taxon>Sphingobacteriia</taxon>
        <taxon>Sphingobacteriales</taxon>
        <taxon>Sphingobacteriaceae</taxon>
        <taxon>Pedobacter</taxon>
    </lineage>
</organism>
<dbReference type="InterPro" id="IPR010321">
    <property type="entry name" value="DUF922"/>
</dbReference>
<sequence>MFLIFCFFVNMKRATPLLLSISIFLFCGFLKSEKAFSQENQLNRINLKWNMYQQLEQTNRPFIAYTAHQTTHKYRATQKGSQFSLKFTVGVALDSKKSTLDLRKLASLDEEGQKKLLNHEQGHSDLAVVYGRILYKQLSKQVYTVKNYQNEVKKIYDDTMKELLEMNFKYDIETSHGEELEPQDKWDLYFKNQLKINALGR</sequence>
<keyword evidence="2" id="KW-1185">Reference proteome</keyword>
<gene>
    <name evidence="1" type="ORF">GM920_03095</name>
</gene>
<reference evidence="1 2" key="1">
    <citation type="submission" date="2019-11" db="EMBL/GenBank/DDBJ databases">
        <title>Description of Pedobacter sp. LMG 31462T.</title>
        <authorList>
            <person name="Carlier A."/>
            <person name="Qi S."/>
            <person name="Vandamme P."/>
        </authorList>
    </citation>
    <scope>NUCLEOTIDE SEQUENCE [LARGE SCALE GENOMIC DNA]</scope>
    <source>
        <strain evidence="1 2">LMG 31462</strain>
    </source>
</reference>
<accession>A0ABR6ERL2</accession>
<evidence type="ECO:0000313" key="1">
    <source>
        <dbReference type="EMBL" id="MBB2147891.1"/>
    </source>
</evidence>
<protein>
    <submittedName>
        <fullName evidence="1">DUF922 domain-containing protein</fullName>
    </submittedName>
</protein>
<dbReference type="Proteomes" id="UP000636110">
    <property type="component" value="Unassembled WGS sequence"/>
</dbReference>
<dbReference type="EMBL" id="WNXC01000001">
    <property type="protein sequence ID" value="MBB2147891.1"/>
    <property type="molecule type" value="Genomic_DNA"/>
</dbReference>
<dbReference type="Pfam" id="PF06037">
    <property type="entry name" value="DUF922"/>
    <property type="match status" value="1"/>
</dbReference>
<proteinExistence type="predicted"/>
<comment type="caution">
    <text evidence="1">The sequence shown here is derived from an EMBL/GenBank/DDBJ whole genome shotgun (WGS) entry which is preliminary data.</text>
</comment>
<name>A0ABR6ERL2_9SPHI</name>